<dbReference type="InterPro" id="IPR035986">
    <property type="entry name" value="PKD_dom_sf"/>
</dbReference>
<dbReference type="CDD" id="cd00146">
    <property type="entry name" value="PKD"/>
    <property type="match status" value="2"/>
</dbReference>
<protein>
    <submittedName>
        <fullName evidence="9">Cell surface protein</fullName>
    </submittedName>
</protein>
<evidence type="ECO:0000256" key="4">
    <source>
        <dbReference type="ARBA" id="ARBA00022825"/>
    </source>
</evidence>
<feature type="active site" description="Charge relay system" evidence="5 6">
    <location>
        <position position="240"/>
    </location>
</feature>
<evidence type="ECO:0000259" key="8">
    <source>
        <dbReference type="PROSITE" id="PS50093"/>
    </source>
</evidence>
<dbReference type="PRINTS" id="PR00723">
    <property type="entry name" value="SUBTILISIN"/>
</dbReference>
<name>A0A0E3SE88_9EURY</name>
<dbReference type="Gene3D" id="2.60.40.10">
    <property type="entry name" value="Immunoglobulins"/>
    <property type="match status" value="2"/>
</dbReference>
<dbReference type="InterPro" id="IPR013783">
    <property type="entry name" value="Ig-like_fold"/>
</dbReference>
<dbReference type="SUPFAM" id="SSF49299">
    <property type="entry name" value="PKD domain"/>
    <property type="match status" value="2"/>
</dbReference>
<dbReference type="STRING" id="1434110.MSHOH_3981"/>
<dbReference type="GO" id="GO:0006508">
    <property type="term" value="P:proteolysis"/>
    <property type="evidence" value="ECO:0007669"/>
    <property type="project" value="UniProtKB-KW"/>
</dbReference>
<dbReference type="PROSITE" id="PS00137">
    <property type="entry name" value="SUBTILASE_HIS"/>
    <property type="match status" value="1"/>
</dbReference>
<feature type="domain" description="PKD" evidence="8">
    <location>
        <begin position="493"/>
        <end position="547"/>
    </location>
</feature>
<evidence type="ECO:0000313" key="10">
    <source>
        <dbReference type="Proteomes" id="UP000033101"/>
    </source>
</evidence>
<keyword evidence="10" id="KW-1185">Reference proteome</keyword>
<dbReference type="FunFam" id="2.60.40.10:FF:000270">
    <property type="entry name" value="Cell surface protein"/>
    <property type="match status" value="2"/>
</dbReference>
<dbReference type="Pfam" id="PF00082">
    <property type="entry name" value="Peptidase_S8"/>
    <property type="match status" value="1"/>
</dbReference>
<dbReference type="InterPro" id="IPR000601">
    <property type="entry name" value="PKD_dom"/>
</dbReference>
<dbReference type="InterPro" id="IPR036852">
    <property type="entry name" value="Peptidase_S8/S53_dom_sf"/>
</dbReference>
<dbReference type="InterPro" id="IPR022409">
    <property type="entry name" value="PKD/Chitinase_dom"/>
</dbReference>
<keyword evidence="3 6" id="KW-0378">Hydrolase</keyword>
<feature type="active site" description="Charge relay system" evidence="5 6">
    <location>
        <position position="197"/>
    </location>
</feature>
<dbReference type="InterPro" id="IPR050131">
    <property type="entry name" value="Peptidase_S8_subtilisin-like"/>
</dbReference>
<dbReference type="KEGG" id="mhor:MSHOH_3981"/>
<dbReference type="PANTHER" id="PTHR43806:SF11">
    <property type="entry name" value="CEREVISIN-RELATED"/>
    <property type="match status" value="1"/>
</dbReference>
<dbReference type="InterPro" id="IPR022398">
    <property type="entry name" value="Peptidase_S8_His-AS"/>
</dbReference>
<dbReference type="PANTHER" id="PTHR43806">
    <property type="entry name" value="PEPTIDASE S8"/>
    <property type="match status" value="1"/>
</dbReference>
<dbReference type="PROSITE" id="PS51892">
    <property type="entry name" value="SUBTILASE"/>
    <property type="match status" value="1"/>
</dbReference>
<accession>A0A0E3SE88</accession>
<dbReference type="InterPro" id="IPR023828">
    <property type="entry name" value="Peptidase_S8_Ser-AS"/>
</dbReference>
<sequence length="635" mass="67689">MRKKVGKFSKKTRMELLSISCIILLSLFPFTALAENTNISDKTGTGSKISTTLSLKIAETSATEQIPVIILLKKQGIPFNIVKGKSQIENEQKNLTNFLKDAESSKKAQKIKSIKIVNAVAANVTPDVIASLTERPEVSIIELDEAVSIAEGQGFFVKEIETSDVVQNNAWGVDKIGAPAVWQQGITEKRVVVAVVDSGIDVQHPDLDDLDDNPGTNDPKVVDWIDYINGNNSPYDDYGHGTHVAGTISGTGANGLHIGVAPGTNLIAAKVLDESGSGRASNVILAFEWAANNGARVINYSCGGLRHYSPFTVAVDNLVAAGVIPVVAAGNSGMNSYTIECPGDEINSTTVGATDSSDTVADFSSRGPVDLYGQNYIKPDVSAPGVDVESAYPGGSYKVASGTSMATPHVSGTVALMLEKNPALRPSEIKQILESTAVDLGPAGKDNEYGSGRVDAYEAVFFKEEKPILPVANFNSNVTNGYAPLPVQFTDLSQNAVSLSWDFESDGIIDSSLQNPIHLYAAPGTYTVNLIATNENGADSKFATITVLEQGLLPVADFSSNITNGYAPLTVQFTDLSENAIEWSWDFGDKTYSTDANPAHAYKKPGKYTVSLTVKNADGMDVEEKSKYIIVSKRK</sequence>
<dbReference type="HOGENOM" id="CLU_022793_0_0_2"/>
<dbReference type="InterPro" id="IPR015500">
    <property type="entry name" value="Peptidase_S8_subtilisin-rel"/>
</dbReference>
<evidence type="ECO:0000256" key="1">
    <source>
        <dbReference type="ARBA" id="ARBA00011073"/>
    </source>
</evidence>
<dbReference type="PATRIC" id="fig|1434110.4.peg.5066"/>
<feature type="active site" description="Charge relay system" evidence="5 6">
    <location>
        <position position="404"/>
    </location>
</feature>
<organism evidence="9 10">
    <name type="scientific">Methanosarcina horonobensis HB-1 = JCM 15518</name>
    <dbReference type="NCBI Taxonomy" id="1434110"/>
    <lineage>
        <taxon>Archaea</taxon>
        <taxon>Methanobacteriati</taxon>
        <taxon>Methanobacteriota</taxon>
        <taxon>Stenosarchaea group</taxon>
        <taxon>Methanomicrobia</taxon>
        <taxon>Methanosarcinales</taxon>
        <taxon>Methanosarcinaceae</taxon>
        <taxon>Methanosarcina</taxon>
    </lineage>
</organism>
<dbReference type="InterPro" id="IPR000209">
    <property type="entry name" value="Peptidase_S8/S53_dom"/>
</dbReference>
<dbReference type="PROSITE" id="PS50093">
    <property type="entry name" value="PKD"/>
    <property type="match status" value="2"/>
</dbReference>
<dbReference type="AlphaFoldDB" id="A0A0E3SE88"/>
<dbReference type="CDD" id="cd07487">
    <property type="entry name" value="Peptidases_S8_1"/>
    <property type="match status" value="1"/>
</dbReference>
<proteinExistence type="inferred from homology"/>
<reference evidence="9 10" key="1">
    <citation type="submission" date="2014-07" db="EMBL/GenBank/DDBJ databases">
        <title>Methanogenic archaea and the global carbon cycle.</title>
        <authorList>
            <person name="Henriksen J.R."/>
            <person name="Luke J."/>
            <person name="Reinhart S."/>
            <person name="Benedict M.N."/>
            <person name="Youngblut N.D."/>
            <person name="Metcalf M.E."/>
            <person name="Whitaker R.J."/>
            <person name="Metcalf W.W."/>
        </authorList>
    </citation>
    <scope>NUCLEOTIDE SEQUENCE [LARGE SCALE GENOMIC DNA]</scope>
    <source>
        <strain evidence="9 10">HB-1</strain>
    </source>
</reference>
<keyword evidence="2 6" id="KW-0645">Protease</keyword>
<dbReference type="Gene3D" id="3.40.50.200">
    <property type="entry name" value="Peptidase S8/S53 domain"/>
    <property type="match status" value="1"/>
</dbReference>
<evidence type="ECO:0000256" key="3">
    <source>
        <dbReference type="ARBA" id="ARBA00022801"/>
    </source>
</evidence>
<dbReference type="Pfam" id="PF18911">
    <property type="entry name" value="PKD_4"/>
    <property type="match status" value="2"/>
</dbReference>
<evidence type="ECO:0000256" key="6">
    <source>
        <dbReference type="PROSITE-ProRule" id="PRU01240"/>
    </source>
</evidence>
<dbReference type="EMBL" id="CP009516">
    <property type="protein sequence ID" value="AKB80464.1"/>
    <property type="molecule type" value="Genomic_DNA"/>
</dbReference>
<evidence type="ECO:0000256" key="5">
    <source>
        <dbReference type="PIRSR" id="PIRSR615500-1"/>
    </source>
</evidence>
<evidence type="ECO:0000256" key="7">
    <source>
        <dbReference type="RuleBase" id="RU003355"/>
    </source>
</evidence>
<evidence type="ECO:0000256" key="2">
    <source>
        <dbReference type="ARBA" id="ARBA00022670"/>
    </source>
</evidence>
<comment type="similarity">
    <text evidence="1 6 7">Belongs to the peptidase S8 family.</text>
</comment>
<gene>
    <name evidence="9" type="ORF">MSHOH_3981</name>
</gene>
<keyword evidence="4 6" id="KW-0720">Serine protease</keyword>
<dbReference type="Proteomes" id="UP000033101">
    <property type="component" value="Chromosome"/>
</dbReference>
<dbReference type="PROSITE" id="PS00136">
    <property type="entry name" value="SUBTILASE_ASP"/>
    <property type="match status" value="1"/>
</dbReference>
<dbReference type="PROSITE" id="PS00138">
    <property type="entry name" value="SUBTILASE_SER"/>
    <property type="match status" value="1"/>
</dbReference>
<dbReference type="SUPFAM" id="SSF52743">
    <property type="entry name" value="Subtilisin-like"/>
    <property type="match status" value="1"/>
</dbReference>
<dbReference type="InterPro" id="IPR023827">
    <property type="entry name" value="Peptidase_S8_Asp-AS"/>
</dbReference>
<dbReference type="GO" id="GO:0004252">
    <property type="term" value="F:serine-type endopeptidase activity"/>
    <property type="evidence" value="ECO:0007669"/>
    <property type="project" value="UniProtKB-UniRule"/>
</dbReference>
<dbReference type="SMART" id="SM00089">
    <property type="entry name" value="PKD"/>
    <property type="match status" value="2"/>
</dbReference>
<evidence type="ECO:0000313" key="9">
    <source>
        <dbReference type="EMBL" id="AKB80464.1"/>
    </source>
</evidence>
<feature type="domain" description="PKD" evidence="8">
    <location>
        <begin position="577"/>
        <end position="619"/>
    </location>
</feature>